<proteinExistence type="predicted"/>
<dbReference type="Proteomes" id="UP000275846">
    <property type="component" value="Unassembled WGS sequence"/>
</dbReference>
<keyword evidence="3" id="KW-1185">Reference proteome</keyword>
<feature type="compositionally biased region" description="Acidic residues" evidence="1">
    <location>
        <begin position="101"/>
        <end position="110"/>
    </location>
</feature>
<accession>A0A183SZ55</accession>
<protein>
    <submittedName>
        <fullName evidence="2 4">Uncharacterized protein</fullName>
    </submittedName>
</protein>
<evidence type="ECO:0000256" key="1">
    <source>
        <dbReference type="SAM" id="MobiDB-lite"/>
    </source>
</evidence>
<organism evidence="4">
    <name type="scientific">Schistocephalus solidus</name>
    <name type="common">Tapeworm</name>
    <dbReference type="NCBI Taxonomy" id="70667"/>
    <lineage>
        <taxon>Eukaryota</taxon>
        <taxon>Metazoa</taxon>
        <taxon>Spiralia</taxon>
        <taxon>Lophotrochozoa</taxon>
        <taxon>Platyhelminthes</taxon>
        <taxon>Cestoda</taxon>
        <taxon>Eucestoda</taxon>
        <taxon>Diphyllobothriidea</taxon>
        <taxon>Diphyllobothriidae</taxon>
        <taxon>Schistocephalus</taxon>
    </lineage>
</organism>
<sequence>MRPRRERGEAEQLVILMMPMMSVEALVGESRARCVPLSAQTRCLSRPQALLKTTQSPTLASCVRTSARMSHLAERESGGEWERSKRLGVAAVVVAAAAAKEEEEEEEEQEQEKRGTRVRGSGSENSVHVQTHASLRAHAAEVA</sequence>
<evidence type="ECO:0000313" key="3">
    <source>
        <dbReference type="Proteomes" id="UP000275846"/>
    </source>
</evidence>
<dbReference type="WBParaSite" id="SSLN_0000986501-mRNA-1">
    <property type="protein sequence ID" value="SSLN_0000986501-mRNA-1"/>
    <property type="gene ID" value="SSLN_0000986501"/>
</dbReference>
<evidence type="ECO:0000313" key="4">
    <source>
        <dbReference type="WBParaSite" id="SSLN_0000986501-mRNA-1"/>
    </source>
</evidence>
<reference evidence="4" key="1">
    <citation type="submission" date="2016-06" db="UniProtKB">
        <authorList>
            <consortium name="WormBaseParasite"/>
        </authorList>
    </citation>
    <scope>IDENTIFICATION</scope>
</reference>
<name>A0A183SZ55_SCHSO</name>
<feature type="compositionally biased region" description="Polar residues" evidence="1">
    <location>
        <begin position="122"/>
        <end position="133"/>
    </location>
</feature>
<reference evidence="2 3" key="2">
    <citation type="submission" date="2018-11" db="EMBL/GenBank/DDBJ databases">
        <authorList>
            <consortium name="Pathogen Informatics"/>
        </authorList>
    </citation>
    <scope>NUCLEOTIDE SEQUENCE [LARGE SCALE GENOMIC DNA]</scope>
    <source>
        <strain evidence="2 3">NST_G2</strain>
    </source>
</reference>
<dbReference type="EMBL" id="UYSU01035281">
    <property type="protein sequence ID" value="VDL95888.1"/>
    <property type="molecule type" value="Genomic_DNA"/>
</dbReference>
<evidence type="ECO:0000313" key="2">
    <source>
        <dbReference type="EMBL" id="VDL95888.1"/>
    </source>
</evidence>
<gene>
    <name evidence="2" type="ORF">SSLN_LOCUS9503</name>
</gene>
<dbReference type="AlphaFoldDB" id="A0A183SZ55"/>
<feature type="region of interest" description="Disordered" evidence="1">
    <location>
        <begin position="97"/>
        <end position="143"/>
    </location>
</feature>